<feature type="signal peptide" evidence="8">
    <location>
        <begin position="1"/>
        <end position="26"/>
    </location>
</feature>
<dbReference type="SUPFAM" id="SSF56935">
    <property type="entry name" value="Porins"/>
    <property type="match status" value="1"/>
</dbReference>
<dbReference type="HOGENOM" id="CLU_035981_1_0_6"/>
<dbReference type="PANTHER" id="PTHR35093:SF8">
    <property type="entry name" value="OUTER MEMBRANE PROTEIN NMB0088-RELATED"/>
    <property type="match status" value="1"/>
</dbReference>
<sequence precursor="true">MHKVVRQSTVLFAVAAGLGVAGVANATNGYFSHGYGTTSKGLAGAGVALSQDSLAAATNPAGMVTLGDRIDLGAALFSPRRSYSVSGMGAPDFFPDPDDLAASGFPLATGSVDSRSDYFLVPHFGWNRMLDDQSSIGISVYGNGGMNTDYPNDMFGGTFYGGAAGVDLMQLFIAPTYSRKINDTASWGVTPIIAYQRFKATGLGGFGVVEDGYDSSWGYGVRLGVQGEVAPGVRLGASYQSKIFAEEFSKYDNLFAEQGDFDIPANVTVGLAWDVSPSSTLFFDIQHIWYSDVKSIGNPMLPALGICLNTGNQCLGDDNGPGFGWKDMTIYKLGYQWQTSPDMTWRVGYSYGKQPIRDSEVLLNILAPGIIEHHLTAGFTRQMGPRNELNFAAMYAPTKKVSGENPLFPMQDIELKMYQFDLELSYAWKF</sequence>
<dbReference type="GO" id="GO:0009279">
    <property type="term" value="C:cell outer membrane"/>
    <property type="evidence" value="ECO:0007669"/>
    <property type="project" value="UniProtKB-SubCell"/>
</dbReference>
<dbReference type="InterPro" id="IPR005017">
    <property type="entry name" value="OMPP1/FadL/TodX"/>
</dbReference>
<evidence type="ECO:0000256" key="8">
    <source>
        <dbReference type="SAM" id="SignalP"/>
    </source>
</evidence>
<evidence type="ECO:0000256" key="3">
    <source>
        <dbReference type="ARBA" id="ARBA00022452"/>
    </source>
</evidence>
<gene>
    <name evidence="9" type="ordered locus">Tgr7_2202</name>
</gene>
<keyword evidence="4" id="KW-0812">Transmembrane</keyword>
<dbReference type="KEGG" id="tgr:Tgr7_2202"/>
<evidence type="ECO:0000313" key="9">
    <source>
        <dbReference type="EMBL" id="ACL73282.1"/>
    </source>
</evidence>
<proteinExistence type="inferred from homology"/>
<dbReference type="Proteomes" id="UP000002383">
    <property type="component" value="Chromosome"/>
</dbReference>
<protein>
    <submittedName>
        <fullName evidence="9">SalD</fullName>
    </submittedName>
</protein>
<dbReference type="OrthoDB" id="19849at2"/>
<dbReference type="GO" id="GO:0015483">
    <property type="term" value="F:long-chain fatty acid transporting porin activity"/>
    <property type="evidence" value="ECO:0007669"/>
    <property type="project" value="TreeGrafter"/>
</dbReference>
<evidence type="ECO:0000256" key="4">
    <source>
        <dbReference type="ARBA" id="ARBA00022692"/>
    </source>
</evidence>
<comment type="similarity">
    <text evidence="2">Belongs to the OmpP1/FadL family.</text>
</comment>
<evidence type="ECO:0000313" key="10">
    <source>
        <dbReference type="Proteomes" id="UP000002383"/>
    </source>
</evidence>
<organism evidence="9 10">
    <name type="scientific">Thioalkalivibrio sulfidiphilus (strain HL-EbGR7)</name>
    <dbReference type="NCBI Taxonomy" id="396588"/>
    <lineage>
        <taxon>Bacteria</taxon>
        <taxon>Pseudomonadati</taxon>
        <taxon>Pseudomonadota</taxon>
        <taxon>Gammaproteobacteria</taxon>
        <taxon>Chromatiales</taxon>
        <taxon>Ectothiorhodospiraceae</taxon>
        <taxon>Thioalkalivibrio</taxon>
    </lineage>
</organism>
<keyword evidence="3" id="KW-1134">Transmembrane beta strand</keyword>
<keyword evidence="5 8" id="KW-0732">Signal</keyword>
<accession>B8GUG2</accession>
<evidence type="ECO:0000256" key="1">
    <source>
        <dbReference type="ARBA" id="ARBA00004571"/>
    </source>
</evidence>
<dbReference type="STRING" id="396588.Tgr7_2202"/>
<dbReference type="Pfam" id="PF03349">
    <property type="entry name" value="Toluene_X"/>
    <property type="match status" value="1"/>
</dbReference>
<name>B8GUG2_THISH</name>
<evidence type="ECO:0000256" key="2">
    <source>
        <dbReference type="ARBA" id="ARBA00008163"/>
    </source>
</evidence>
<keyword evidence="6" id="KW-0472">Membrane</keyword>
<dbReference type="EMBL" id="CP001339">
    <property type="protein sequence ID" value="ACL73282.1"/>
    <property type="molecule type" value="Genomic_DNA"/>
</dbReference>
<feature type="chain" id="PRO_5002873177" evidence="8">
    <location>
        <begin position="27"/>
        <end position="430"/>
    </location>
</feature>
<dbReference type="RefSeq" id="WP_012638760.1">
    <property type="nucleotide sequence ID" value="NC_011901.1"/>
</dbReference>
<comment type="subcellular location">
    <subcellularLocation>
        <location evidence="1">Cell outer membrane</location>
        <topology evidence="1">Multi-pass membrane protein</topology>
    </subcellularLocation>
</comment>
<keyword evidence="7" id="KW-0998">Cell outer membrane</keyword>
<evidence type="ECO:0000256" key="5">
    <source>
        <dbReference type="ARBA" id="ARBA00022729"/>
    </source>
</evidence>
<evidence type="ECO:0000256" key="7">
    <source>
        <dbReference type="ARBA" id="ARBA00023237"/>
    </source>
</evidence>
<dbReference type="eggNOG" id="COG2067">
    <property type="taxonomic scope" value="Bacteria"/>
</dbReference>
<reference evidence="9 10" key="1">
    <citation type="journal article" date="2011" name="Stand. Genomic Sci.">
        <title>Complete genome sequence of 'Thioalkalivibrio sulfidophilus' HL-EbGr7.</title>
        <authorList>
            <person name="Muyzer G."/>
            <person name="Sorokin D.Y."/>
            <person name="Mavromatis K."/>
            <person name="Lapidus A."/>
            <person name="Clum A."/>
            <person name="Ivanova N."/>
            <person name="Pati A."/>
            <person name="d'Haeseleer P."/>
            <person name="Woyke T."/>
            <person name="Kyrpides N.C."/>
        </authorList>
    </citation>
    <scope>NUCLEOTIDE SEQUENCE [LARGE SCALE GENOMIC DNA]</scope>
    <source>
        <strain evidence="9 10">HL-EbGR7</strain>
    </source>
</reference>
<dbReference type="PANTHER" id="PTHR35093">
    <property type="entry name" value="OUTER MEMBRANE PROTEIN NMB0088-RELATED"/>
    <property type="match status" value="1"/>
</dbReference>
<dbReference type="Gene3D" id="2.40.160.60">
    <property type="entry name" value="Outer membrane protein transport protein (OMPP1/FadL/TodX)"/>
    <property type="match status" value="1"/>
</dbReference>
<keyword evidence="10" id="KW-1185">Reference proteome</keyword>
<evidence type="ECO:0000256" key="6">
    <source>
        <dbReference type="ARBA" id="ARBA00023136"/>
    </source>
</evidence>
<dbReference type="AlphaFoldDB" id="B8GUG2"/>